<organism evidence="1 2">
    <name type="scientific">Periplaneta americana</name>
    <name type="common">American cockroach</name>
    <name type="synonym">Blatta americana</name>
    <dbReference type="NCBI Taxonomy" id="6978"/>
    <lineage>
        <taxon>Eukaryota</taxon>
        <taxon>Metazoa</taxon>
        <taxon>Ecdysozoa</taxon>
        <taxon>Arthropoda</taxon>
        <taxon>Hexapoda</taxon>
        <taxon>Insecta</taxon>
        <taxon>Pterygota</taxon>
        <taxon>Neoptera</taxon>
        <taxon>Polyneoptera</taxon>
        <taxon>Dictyoptera</taxon>
        <taxon>Blattodea</taxon>
        <taxon>Blattoidea</taxon>
        <taxon>Blattidae</taxon>
        <taxon>Blattinae</taxon>
        <taxon>Periplaneta</taxon>
    </lineage>
</organism>
<reference evidence="1 2" key="1">
    <citation type="journal article" date="2022" name="Allergy">
        <title>Genome assembly and annotation of Periplaneta americana reveal a comprehensive cockroach allergen profile.</title>
        <authorList>
            <person name="Wang L."/>
            <person name="Xiong Q."/>
            <person name="Saelim N."/>
            <person name="Wang L."/>
            <person name="Nong W."/>
            <person name="Wan A.T."/>
            <person name="Shi M."/>
            <person name="Liu X."/>
            <person name="Cao Q."/>
            <person name="Hui J.H.L."/>
            <person name="Sookrung N."/>
            <person name="Leung T.F."/>
            <person name="Tungtrongchitr A."/>
            <person name="Tsui S.K.W."/>
        </authorList>
    </citation>
    <scope>NUCLEOTIDE SEQUENCE [LARGE SCALE GENOMIC DNA]</scope>
    <source>
        <strain evidence="1">PWHHKU_190912</strain>
    </source>
</reference>
<proteinExistence type="predicted"/>
<gene>
    <name evidence="1" type="ORF">ANN_04180</name>
</gene>
<sequence>MLYSDFATVLVSTWKDSSLPYSRQKADIQSSESVDKNRYTMAAQVSGSDSVKNKSESVRYWGLENGNREDIQAIRNEMLQHAKRSFREG</sequence>
<accession>A0ABQ8T9W2</accession>
<comment type="caution">
    <text evidence="1">The sequence shown here is derived from an EMBL/GenBank/DDBJ whole genome shotgun (WGS) entry which is preliminary data.</text>
</comment>
<dbReference type="EMBL" id="JAJSOF020000013">
    <property type="protein sequence ID" value="KAJ4442592.1"/>
    <property type="molecule type" value="Genomic_DNA"/>
</dbReference>
<evidence type="ECO:0000313" key="1">
    <source>
        <dbReference type="EMBL" id="KAJ4442592.1"/>
    </source>
</evidence>
<evidence type="ECO:0000313" key="2">
    <source>
        <dbReference type="Proteomes" id="UP001148838"/>
    </source>
</evidence>
<keyword evidence="2" id="KW-1185">Reference proteome</keyword>
<protein>
    <submittedName>
        <fullName evidence="1">Uncharacterized protein</fullName>
    </submittedName>
</protein>
<name>A0ABQ8T9W2_PERAM</name>
<dbReference type="Proteomes" id="UP001148838">
    <property type="component" value="Unassembled WGS sequence"/>
</dbReference>